<name>A0A0E9PKF8_ANGAN</name>
<reference evidence="1" key="2">
    <citation type="journal article" date="2015" name="Fish Shellfish Immunol.">
        <title>Early steps in the European eel (Anguilla anguilla)-Vibrio vulnificus interaction in the gills: Role of the RtxA13 toxin.</title>
        <authorList>
            <person name="Callol A."/>
            <person name="Pajuelo D."/>
            <person name="Ebbesson L."/>
            <person name="Teles M."/>
            <person name="MacKenzie S."/>
            <person name="Amaro C."/>
        </authorList>
    </citation>
    <scope>NUCLEOTIDE SEQUENCE</scope>
</reference>
<protein>
    <submittedName>
        <fullName evidence="1">Uncharacterized protein</fullName>
    </submittedName>
</protein>
<reference evidence="1" key="1">
    <citation type="submission" date="2014-11" db="EMBL/GenBank/DDBJ databases">
        <authorList>
            <person name="Amaro Gonzalez C."/>
        </authorList>
    </citation>
    <scope>NUCLEOTIDE SEQUENCE</scope>
</reference>
<evidence type="ECO:0000313" key="1">
    <source>
        <dbReference type="EMBL" id="JAH04575.1"/>
    </source>
</evidence>
<dbReference type="EMBL" id="GBXM01104002">
    <property type="protein sequence ID" value="JAH04575.1"/>
    <property type="molecule type" value="Transcribed_RNA"/>
</dbReference>
<sequence length="75" mass="8711">MIMAQITTGVDTFLKIVSFRYFDSVLPPEYNASHTVGYPPQLDSKLNYLNVILVIRSKMRNYEHWKMPQQMGSTV</sequence>
<proteinExistence type="predicted"/>
<organism evidence="1">
    <name type="scientific">Anguilla anguilla</name>
    <name type="common">European freshwater eel</name>
    <name type="synonym">Muraena anguilla</name>
    <dbReference type="NCBI Taxonomy" id="7936"/>
    <lineage>
        <taxon>Eukaryota</taxon>
        <taxon>Metazoa</taxon>
        <taxon>Chordata</taxon>
        <taxon>Craniata</taxon>
        <taxon>Vertebrata</taxon>
        <taxon>Euteleostomi</taxon>
        <taxon>Actinopterygii</taxon>
        <taxon>Neopterygii</taxon>
        <taxon>Teleostei</taxon>
        <taxon>Anguilliformes</taxon>
        <taxon>Anguillidae</taxon>
        <taxon>Anguilla</taxon>
    </lineage>
</organism>
<dbReference type="AlphaFoldDB" id="A0A0E9PKF8"/>
<accession>A0A0E9PKF8</accession>